<feature type="signal peptide" evidence="1">
    <location>
        <begin position="1"/>
        <end position="22"/>
    </location>
</feature>
<proteinExistence type="predicted"/>
<sequence length="491" mass="55706">MNAFSSLFLFILLRTLTYITTGYMRIHPCTFACGTKTKPYTTATWDSSRYNPDLEPPPLDLQQLTGDEYDRECLKESDYRVFQSFMNPKVPGPVVIATRGKYTAIASGLHCAVISWGLEAHLVGMPTSVYDAITAVSHPGKNPDIKKRNKLRTFLIPPEFIEPDSKPLKKDEDTRSVTTFLAIITPTWVWTICDFSRLVRFHIISLSRVWNKEDLSPSSELWPVIWSKLKCGPDWRYEYELVRPYLDAWRLSILDKQSDRCIAHAMEDDSMTFSPFGKHLISDGLHYLGIYPGMPAFSICESDSLYEALVSGLSSYICFLFSAKTLSLIAVRMNSLNPFAFNVNADTEYTNFYMLVFRKGYSNVPVALFNRFVEQGLLDPNHTIGKLFYLSILINDPLRKFVVLPVWIRGKFYTVIRAKVPDNWTGGNALLTAEDHRQAGYVTTIGPENFHETKANNTNLKGEIKGHPGRPAKASIPHISCLFVVSIIVYD</sequence>
<evidence type="ECO:0000313" key="2">
    <source>
        <dbReference type="EMBL" id="THU98734.1"/>
    </source>
</evidence>
<keyword evidence="1" id="KW-0732">Signal</keyword>
<feature type="chain" id="PRO_5020326377" evidence="1">
    <location>
        <begin position="23"/>
        <end position="491"/>
    </location>
</feature>
<gene>
    <name evidence="2" type="ORF">K435DRAFT_660314</name>
</gene>
<accession>A0A4S8M8N4</accession>
<organism evidence="2 3">
    <name type="scientific">Dendrothele bispora (strain CBS 962.96)</name>
    <dbReference type="NCBI Taxonomy" id="1314807"/>
    <lineage>
        <taxon>Eukaryota</taxon>
        <taxon>Fungi</taxon>
        <taxon>Dikarya</taxon>
        <taxon>Basidiomycota</taxon>
        <taxon>Agaricomycotina</taxon>
        <taxon>Agaricomycetes</taxon>
        <taxon>Agaricomycetidae</taxon>
        <taxon>Agaricales</taxon>
        <taxon>Agaricales incertae sedis</taxon>
        <taxon>Dendrothele</taxon>
    </lineage>
</organism>
<protein>
    <submittedName>
        <fullName evidence="2">Uncharacterized protein</fullName>
    </submittedName>
</protein>
<reference evidence="2 3" key="1">
    <citation type="journal article" date="2019" name="Nat. Ecol. Evol.">
        <title>Megaphylogeny resolves global patterns of mushroom evolution.</title>
        <authorList>
            <person name="Varga T."/>
            <person name="Krizsan K."/>
            <person name="Foldi C."/>
            <person name="Dima B."/>
            <person name="Sanchez-Garcia M."/>
            <person name="Sanchez-Ramirez S."/>
            <person name="Szollosi G.J."/>
            <person name="Szarkandi J.G."/>
            <person name="Papp V."/>
            <person name="Albert L."/>
            <person name="Andreopoulos W."/>
            <person name="Angelini C."/>
            <person name="Antonin V."/>
            <person name="Barry K.W."/>
            <person name="Bougher N.L."/>
            <person name="Buchanan P."/>
            <person name="Buyck B."/>
            <person name="Bense V."/>
            <person name="Catcheside P."/>
            <person name="Chovatia M."/>
            <person name="Cooper J."/>
            <person name="Damon W."/>
            <person name="Desjardin D."/>
            <person name="Finy P."/>
            <person name="Geml J."/>
            <person name="Haridas S."/>
            <person name="Hughes K."/>
            <person name="Justo A."/>
            <person name="Karasinski D."/>
            <person name="Kautmanova I."/>
            <person name="Kiss B."/>
            <person name="Kocsube S."/>
            <person name="Kotiranta H."/>
            <person name="LaButti K.M."/>
            <person name="Lechner B.E."/>
            <person name="Liimatainen K."/>
            <person name="Lipzen A."/>
            <person name="Lukacs Z."/>
            <person name="Mihaltcheva S."/>
            <person name="Morgado L.N."/>
            <person name="Niskanen T."/>
            <person name="Noordeloos M.E."/>
            <person name="Ohm R.A."/>
            <person name="Ortiz-Santana B."/>
            <person name="Ovrebo C."/>
            <person name="Racz N."/>
            <person name="Riley R."/>
            <person name="Savchenko A."/>
            <person name="Shiryaev A."/>
            <person name="Soop K."/>
            <person name="Spirin V."/>
            <person name="Szebenyi C."/>
            <person name="Tomsovsky M."/>
            <person name="Tulloss R.E."/>
            <person name="Uehling J."/>
            <person name="Grigoriev I.V."/>
            <person name="Vagvolgyi C."/>
            <person name="Papp T."/>
            <person name="Martin F.M."/>
            <person name="Miettinen O."/>
            <person name="Hibbett D.S."/>
            <person name="Nagy L.G."/>
        </authorList>
    </citation>
    <scope>NUCLEOTIDE SEQUENCE [LARGE SCALE GENOMIC DNA]</scope>
    <source>
        <strain evidence="2 3">CBS 962.96</strain>
    </source>
</reference>
<dbReference type="AlphaFoldDB" id="A0A4S8M8N4"/>
<dbReference type="OrthoDB" id="3040495at2759"/>
<keyword evidence="3" id="KW-1185">Reference proteome</keyword>
<evidence type="ECO:0000313" key="3">
    <source>
        <dbReference type="Proteomes" id="UP000297245"/>
    </source>
</evidence>
<dbReference type="Proteomes" id="UP000297245">
    <property type="component" value="Unassembled WGS sequence"/>
</dbReference>
<evidence type="ECO:0000256" key="1">
    <source>
        <dbReference type="SAM" id="SignalP"/>
    </source>
</evidence>
<name>A0A4S8M8N4_DENBC</name>
<dbReference type="EMBL" id="ML179131">
    <property type="protein sequence ID" value="THU98734.1"/>
    <property type="molecule type" value="Genomic_DNA"/>
</dbReference>